<keyword evidence="2" id="KW-1133">Transmembrane helix</keyword>
<feature type="compositionally biased region" description="Pro residues" evidence="1">
    <location>
        <begin position="1161"/>
        <end position="1175"/>
    </location>
</feature>
<dbReference type="EMBL" id="BNJF01000001">
    <property type="protein sequence ID" value="GHO43686.1"/>
    <property type="molecule type" value="Genomic_DNA"/>
</dbReference>
<feature type="region of interest" description="Disordered" evidence="1">
    <location>
        <begin position="1150"/>
        <end position="1200"/>
    </location>
</feature>
<dbReference type="Proteomes" id="UP000612362">
    <property type="component" value="Unassembled WGS sequence"/>
</dbReference>
<dbReference type="InterPro" id="IPR013783">
    <property type="entry name" value="Ig-like_fold"/>
</dbReference>
<feature type="transmembrane region" description="Helical" evidence="2">
    <location>
        <begin position="246"/>
        <end position="271"/>
    </location>
</feature>
<protein>
    <recommendedName>
        <fullName evidence="3">BACON domain-containing protein</fullName>
    </recommendedName>
</protein>
<proteinExistence type="predicted"/>
<evidence type="ECO:0000259" key="3">
    <source>
        <dbReference type="Pfam" id="PF19190"/>
    </source>
</evidence>
<keyword evidence="2" id="KW-0472">Membrane</keyword>
<evidence type="ECO:0000313" key="4">
    <source>
        <dbReference type="EMBL" id="GHO43686.1"/>
    </source>
</evidence>
<evidence type="ECO:0000313" key="5">
    <source>
        <dbReference type="Proteomes" id="UP000612362"/>
    </source>
</evidence>
<feature type="domain" description="BACON" evidence="3">
    <location>
        <begin position="950"/>
        <end position="1043"/>
    </location>
</feature>
<sequence length="1200" mass="126694">MNKCRRCGEGCPDDAAYCEKCLSAQPSQEKLVSHAGTHSGAPSFATVPIELAEHANEPEANAFVANPDYSTQPDEEQSPTIPPMSHLTDQTVDKLNDAARRMNAVETREPRLRRISRLSPLQDISSEVQRTNTPHPSQGMTQPSLEDAHEGERKQRNRNRDALELSLPMPDFWPWLPEQGEEEEESEADKWNNFNDPLLSRHLDPIAAERIEQEDVRRAIADGHLPPFPVVNQAYSFFKDRRRLRLFFVIAALLILVSLVFDSLLVSFSLLGSHTNNRDNTIPTLALSSTTASYGQNLTLHISNFRAHSRLYLTHDIGEPIRVNGGRTLVTLGDVGEASVTVSIDSSWEPGFHLLQVEDVDTRYIASTTLHITDGPSRPSHFLLSTKQMDMGNGYQGANTLQQLILHNSGSGSIDWSVSSDQPWLQATPTQGTFSGQQTILIGVQRANLKAGSYTGTLTFASNVGSPQSVKIQMSVRELPPYAGAVLQVTPVTLSYDTMDGNKGATPQALMVSNPGTQPLYWSLASNQPVNNDQNAYLRELDPNLNWLRVNRLTGTIAPHESSAIPLTIDSEKLLPGTYLNMLSFNIGQGHTGINTPQSVAIALTVKPQCSITASMAFMDFVAVAGANHTSTQTLLIKSGNSCPNNIGWQASTLAKWITLTPNSGQLDSTSGATTTVGIAPNNLKPGTYRDTVSITAGHSSLSLPVKLTIQKPPTPMSPILGASPLNLNFRTTAGKGALPGQSVTLTNTGKSPLTWNTAINYMISPWLGASPSRGTIAPGQSGQVLINVNPSKLSPGEYMGQVIIHGVDSKNRPVGGTPQSIMVSLTVAPPCTLAQPSSNALAFSAIKGSGNPMAQSITLSANGNCSWPLGWKANIVGSASWLSLSANYGTFTASNQSTTLVFNTSIVGLDPGIYTAQVNVQANESTKTAAQGSPRTLTVTLTVQPPCTLQVGPDSLTFSGPQGQPISSRNLSIQESGTCVRPVSWSSSVDSNSSSWLSTGGSGSDNGGGSNLSISVSPGSLPPGTYKGTVTVSANGSGGANVDGSPVNIPVLLTITGYKVSGTANFCVDSQCDMTSALPNATVTLSSSGSVVATTTADGSGNFSFSNIGIGSYTVAISSTDTLGSNRNGSVTVTVNDDTNNVVVKAPATGMSTSSDSQSPLPPTTPPSRDPPATPTQMNTPTVIATPTAMAASAPAPKK</sequence>
<dbReference type="InterPro" id="IPR024361">
    <property type="entry name" value="BACON"/>
</dbReference>
<keyword evidence="5" id="KW-1185">Reference proteome</keyword>
<feature type="domain" description="BACON" evidence="3">
    <location>
        <begin position="487"/>
        <end position="593"/>
    </location>
</feature>
<feature type="compositionally biased region" description="Low complexity" evidence="1">
    <location>
        <begin position="1186"/>
        <end position="1200"/>
    </location>
</feature>
<dbReference type="RefSeq" id="WP_220193144.1">
    <property type="nucleotide sequence ID" value="NZ_BNJF01000001.1"/>
</dbReference>
<organism evidence="4 5">
    <name type="scientific">Ktedonospora formicarum</name>
    <dbReference type="NCBI Taxonomy" id="2778364"/>
    <lineage>
        <taxon>Bacteria</taxon>
        <taxon>Bacillati</taxon>
        <taxon>Chloroflexota</taxon>
        <taxon>Ktedonobacteria</taxon>
        <taxon>Ktedonobacterales</taxon>
        <taxon>Ktedonobacteraceae</taxon>
        <taxon>Ktedonospora</taxon>
    </lineage>
</organism>
<feature type="domain" description="BACON" evidence="3">
    <location>
        <begin position="850"/>
        <end position="932"/>
    </location>
</feature>
<dbReference type="Gene3D" id="2.60.40.10">
    <property type="entry name" value="Immunoglobulins"/>
    <property type="match status" value="4"/>
</dbReference>
<accession>A0A8J3HUV1</accession>
<feature type="compositionally biased region" description="Basic and acidic residues" evidence="1">
    <location>
        <begin position="146"/>
        <end position="163"/>
    </location>
</feature>
<feature type="compositionally biased region" description="Low complexity" evidence="1">
    <location>
        <begin position="984"/>
        <end position="1000"/>
    </location>
</feature>
<feature type="region of interest" description="Disordered" evidence="1">
    <location>
        <begin position="983"/>
        <end position="1021"/>
    </location>
</feature>
<reference evidence="4" key="1">
    <citation type="submission" date="2020-10" db="EMBL/GenBank/DDBJ databases">
        <title>Taxonomic study of unclassified bacteria belonging to the class Ktedonobacteria.</title>
        <authorList>
            <person name="Yabe S."/>
            <person name="Wang C.M."/>
            <person name="Zheng Y."/>
            <person name="Sakai Y."/>
            <person name="Cavaletti L."/>
            <person name="Monciardini P."/>
            <person name="Donadio S."/>
        </authorList>
    </citation>
    <scope>NUCLEOTIDE SEQUENCE</scope>
    <source>
        <strain evidence="4">SOSP1-1</strain>
    </source>
</reference>
<feature type="region of interest" description="Disordered" evidence="1">
    <location>
        <begin position="103"/>
        <end position="163"/>
    </location>
</feature>
<feature type="domain" description="BACON" evidence="3">
    <location>
        <begin position="387"/>
        <end position="473"/>
    </location>
</feature>
<feature type="domain" description="BACON" evidence="3">
    <location>
        <begin position="630"/>
        <end position="707"/>
    </location>
</feature>
<feature type="region of interest" description="Disordered" evidence="1">
    <location>
        <begin position="64"/>
        <end position="88"/>
    </location>
</feature>
<evidence type="ECO:0000256" key="1">
    <source>
        <dbReference type="SAM" id="MobiDB-lite"/>
    </source>
</evidence>
<feature type="domain" description="BACON" evidence="3">
    <location>
        <begin position="726"/>
        <end position="807"/>
    </location>
</feature>
<name>A0A8J3HUV1_9CHLR</name>
<evidence type="ECO:0000256" key="2">
    <source>
        <dbReference type="SAM" id="Phobius"/>
    </source>
</evidence>
<gene>
    <name evidence="4" type="ORF">KSX_18490</name>
</gene>
<keyword evidence="2" id="KW-0812">Transmembrane</keyword>
<comment type="caution">
    <text evidence="4">The sequence shown here is derived from an EMBL/GenBank/DDBJ whole genome shotgun (WGS) entry which is preliminary data.</text>
</comment>
<dbReference type="SUPFAM" id="SSF49478">
    <property type="entry name" value="Cna protein B-type domain"/>
    <property type="match status" value="1"/>
</dbReference>
<feature type="compositionally biased region" description="Polar residues" evidence="1">
    <location>
        <begin position="122"/>
        <end position="144"/>
    </location>
</feature>
<feature type="compositionally biased region" description="Gly residues" evidence="1">
    <location>
        <begin position="1001"/>
        <end position="1011"/>
    </location>
</feature>
<dbReference type="AlphaFoldDB" id="A0A8J3HUV1"/>
<dbReference type="Pfam" id="PF19190">
    <property type="entry name" value="BACON_2"/>
    <property type="match status" value="6"/>
</dbReference>